<accession>A0ABU9C758</accession>
<proteinExistence type="inferred from homology"/>
<dbReference type="EMBL" id="JBBUTI010000010">
    <property type="protein sequence ID" value="MEK8047648.1"/>
    <property type="molecule type" value="Genomic_DNA"/>
</dbReference>
<dbReference type="Pfam" id="PF00672">
    <property type="entry name" value="HAMP"/>
    <property type="match status" value="1"/>
</dbReference>
<keyword evidence="4" id="KW-0472">Membrane</keyword>
<keyword evidence="4" id="KW-0812">Transmembrane</keyword>
<dbReference type="InterPro" id="IPR051310">
    <property type="entry name" value="MCP_chemotaxis"/>
</dbReference>
<dbReference type="SMART" id="SM00283">
    <property type="entry name" value="MA"/>
    <property type="match status" value="1"/>
</dbReference>
<dbReference type="PANTHER" id="PTHR43531">
    <property type="entry name" value="PROTEIN ICFG"/>
    <property type="match status" value="1"/>
</dbReference>
<evidence type="ECO:0000256" key="4">
    <source>
        <dbReference type="SAM" id="Phobius"/>
    </source>
</evidence>
<evidence type="ECO:0000256" key="3">
    <source>
        <dbReference type="PROSITE-ProRule" id="PRU00284"/>
    </source>
</evidence>
<dbReference type="Gene3D" id="1.10.287.950">
    <property type="entry name" value="Methyl-accepting chemotaxis protein"/>
    <property type="match status" value="1"/>
</dbReference>
<comment type="caution">
    <text evidence="7">The sequence shown here is derived from an EMBL/GenBank/DDBJ whole genome shotgun (WGS) entry which is preliminary data.</text>
</comment>
<evidence type="ECO:0000313" key="8">
    <source>
        <dbReference type="Proteomes" id="UP001379945"/>
    </source>
</evidence>
<protein>
    <submittedName>
        <fullName evidence="7">Methyl-accepting chemotaxis protein</fullName>
    </submittedName>
</protein>
<gene>
    <name evidence="7" type="ORF">AACH00_14900</name>
</gene>
<dbReference type="SUPFAM" id="SSF58104">
    <property type="entry name" value="Methyl-accepting chemotaxis protein (MCP) signaling domain"/>
    <property type="match status" value="1"/>
</dbReference>
<feature type="domain" description="Methyl-accepting transducer" evidence="5">
    <location>
        <begin position="270"/>
        <end position="499"/>
    </location>
</feature>
<dbReference type="InterPro" id="IPR004090">
    <property type="entry name" value="Chemotax_Me-accpt_rcpt"/>
</dbReference>
<evidence type="ECO:0000259" key="6">
    <source>
        <dbReference type="PROSITE" id="PS50885"/>
    </source>
</evidence>
<keyword evidence="8" id="KW-1185">Reference proteome</keyword>
<name>A0ABU9C758_9BURK</name>
<feature type="transmembrane region" description="Helical" evidence="4">
    <location>
        <begin position="14"/>
        <end position="36"/>
    </location>
</feature>
<dbReference type="CDD" id="cd06225">
    <property type="entry name" value="HAMP"/>
    <property type="match status" value="1"/>
</dbReference>
<comment type="similarity">
    <text evidence="2">Belongs to the methyl-accepting chemotaxis (MCP) protein family.</text>
</comment>
<dbReference type="Pfam" id="PF00015">
    <property type="entry name" value="MCPsignal"/>
    <property type="match status" value="1"/>
</dbReference>
<keyword evidence="3" id="KW-0807">Transducer</keyword>
<reference evidence="7 8" key="1">
    <citation type="submission" date="2024-04" db="EMBL/GenBank/DDBJ databases">
        <title>Novel species of the genus Ideonella isolated from streams.</title>
        <authorList>
            <person name="Lu H."/>
        </authorList>
    </citation>
    <scope>NUCLEOTIDE SEQUENCE [LARGE SCALE GENOMIC DNA]</scope>
    <source>
        <strain evidence="7 8">LYT19W</strain>
    </source>
</reference>
<feature type="domain" description="HAMP" evidence="6">
    <location>
        <begin position="213"/>
        <end position="265"/>
    </location>
</feature>
<dbReference type="PROSITE" id="PS50111">
    <property type="entry name" value="CHEMOTAXIS_TRANSDUC_2"/>
    <property type="match status" value="1"/>
</dbReference>
<evidence type="ECO:0000256" key="1">
    <source>
        <dbReference type="ARBA" id="ARBA00022481"/>
    </source>
</evidence>
<dbReference type="InterPro" id="IPR004089">
    <property type="entry name" value="MCPsignal_dom"/>
</dbReference>
<dbReference type="InterPro" id="IPR003660">
    <property type="entry name" value="HAMP_dom"/>
</dbReference>
<dbReference type="PRINTS" id="PR00260">
    <property type="entry name" value="CHEMTRNSDUCR"/>
</dbReference>
<dbReference type="PANTHER" id="PTHR43531:SF14">
    <property type="entry name" value="METHYL-ACCEPTING CHEMOTAXIS PROTEIN I-RELATED"/>
    <property type="match status" value="1"/>
</dbReference>
<dbReference type="PROSITE" id="PS50885">
    <property type="entry name" value="HAMP"/>
    <property type="match status" value="1"/>
</dbReference>
<evidence type="ECO:0000256" key="2">
    <source>
        <dbReference type="ARBA" id="ARBA00029447"/>
    </source>
</evidence>
<evidence type="ECO:0000259" key="5">
    <source>
        <dbReference type="PROSITE" id="PS50111"/>
    </source>
</evidence>
<keyword evidence="4" id="KW-1133">Transmembrane helix</keyword>
<evidence type="ECO:0000313" key="7">
    <source>
        <dbReference type="EMBL" id="MEK8047648.1"/>
    </source>
</evidence>
<dbReference type="Proteomes" id="UP001379945">
    <property type="component" value="Unassembled WGS sequence"/>
</dbReference>
<dbReference type="SMART" id="SM00304">
    <property type="entry name" value="HAMP"/>
    <property type="match status" value="1"/>
</dbReference>
<keyword evidence="1" id="KW-0488">Methylation</keyword>
<organism evidence="7 8">
    <name type="scientific">Ideonella margarita</name>
    <dbReference type="NCBI Taxonomy" id="2984191"/>
    <lineage>
        <taxon>Bacteria</taxon>
        <taxon>Pseudomonadati</taxon>
        <taxon>Pseudomonadota</taxon>
        <taxon>Betaproteobacteria</taxon>
        <taxon>Burkholderiales</taxon>
        <taxon>Sphaerotilaceae</taxon>
        <taxon>Ideonella</taxon>
    </lineage>
</organism>
<dbReference type="CDD" id="cd11386">
    <property type="entry name" value="MCP_signal"/>
    <property type="match status" value="1"/>
</dbReference>
<dbReference type="RefSeq" id="WP_341399955.1">
    <property type="nucleotide sequence ID" value="NZ_JBBUTI010000010.1"/>
</dbReference>
<sequence>MNSFLRNFSIRQRLLGSMLVLSILVIALGVWAAVAFKSSQARSEALLAKQTALSAESSELSSALERVQRLEQSVLLTANNAVEAGDHLTAWTKETTKLRALLQANLSEEVRQGVMAEGMAGFDTYAKEVAPVLQQVVDAKMDASAGFAYASRNWPEIEKTRAGFATWLGNTRETMAAEQAEAKSQEAAQSLFRLIAVSTMLIAFSALNWAIVKSIARPLDDASAAAGRIAKGDLSEAVPNTGRDEVSRFVDRLNDMQNALREVVSQVRNSADSIRTASDEVATGNLDLSQRTEHTASNLQQTAASMEELTGTVRHSADSAAQASQMAASATAVAQRGGQAVTQVVQTMDAINSASRKIADITGVIDGIAFQTNILALNAAVEAARAGEQGRGFAVVAGEVRTLAQRSAEAAREIKSLIGASVEQVESGTRQVAEAGTTMSDIVSSVRRVDDIIQEISTATTEQSKGINEVGVAVSQLDQMTQQNAALVEESAAAAESLKLQARQLAEVVATFRLSAHDAPLLTH</sequence>